<dbReference type="GO" id="GO:0016020">
    <property type="term" value="C:membrane"/>
    <property type="evidence" value="ECO:0007669"/>
    <property type="project" value="UniProtKB-SubCell"/>
</dbReference>
<keyword evidence="4" id="KW-0812">Transmembrane</keyword>
<comment type="caution">
    <text evidence="5">The sequence shown here is derived from an EMBL/GenBank/DDBJ whole genome shotgun (WGS) entry which is preliminary data.</text>
</comment>
<dbReference type="EMBL" id="LAYY01000048">
    <property type="protein sequence ID" value="KKK36023.1"/>
    <property type="molecule type" value="Genomic_DNA"/>
</dbReference>
<keyword evidence="4" id="KW-1133">Transmembrane helix</keyword>
<accession>A0A0M2SP73</accession>
<feature type="transmembrane region" description="Helical" evidence="4">
    <location>
        <begin position="12"/>
        <end position="33"/>
    </location>
</feature>
<name>A0A0M2SP73_9BACI</name>
<organism evidence="5 6">
    <name type="scientific">Mesobacillus campisalis</name>
    <dbReference type="NCBI Taxonomy" id="1408103"/>
    <lineage>
        <taxon>Bacteria</taxon>
        <taxon>Bacillati</taxon>
        <taxon>Bacillota</taxon>
        <taxon>Bacilli</taxon>
        <taxon>Bacillales</taxon>
        <taxon>Bacillaceae</taxon>
        <taxon>Mesobacillus</taxon>
    </lineage>
</organism>
<feature type="transmembrane region" description="Helical" evidence="4">
    <location>
        <begin position="45"/>
        <end position="64"/>
    </location>
</feature>
<comment type="similarity">
    <text evidence="2">Belongs to the CPA3 antiporters (TC 2.A.63) subunit G family.</text>
</comment>
<evidence type="ECO:0000256" key="2">
    <source>
        <dbReference type="ARBA" id="ARBA00008404"/>
    </source>
</evidence>
<feature type="transmembrane region" description="Helical" evidence="4">
    <location>
        <begin position="70"/>
        <end position="91"/>
    </location>
</feature>
<evidence type="ECO:0000313" key="6">
    <source>
        <dbReference type="Proteomes" id="UP000034166"/>
    </source>
</evidence>
<reference evidence="5 6" key="1">
    <citation type="submission" date="2015-04" db="EMBL/GenBank/DDBJ databases">
        <title>Taxonomic description and genome sequence of Bacillus campisalis sp. nov., a novel member of the genus Bacillus isolated from solar saltern.</title>
        <authorList>
            <person name="Mathan Kumar R."/>
            <person name="Kaur G."/>
            <person name="Kumar A."/>
            <person name="Singh N.K."/>
            <person name="Kaur N."/>
            <person name="Kumar N."/>
            <person name="Mayilraj S."/>
        </authorList>
    </citation>
    <scope>NUCLEOTIDE SEQUENCE [LARGE SCALE GENOMIC DNA]</scope>
    <source>
        <strain evidence="5 6">SA2-6</strain>
    </source>
</reference>
<keyword evidence="6" id="KW-1185">Reference proteome</keyword>
<dbReference type="Pfam" id="PF03334">
    <property type="entry name" value="PhaG_MnhG_YufB"/>
    <property type="match status" value="1"/>
</dbReference>
<dbReference type="NCBIfam" id="NF009314">
    <property type="entry name" value="PRK12674.1-2"/>
    <property type="match status" value="1"/>
</dbReference>
<dbReference type="GO" id="GO:0015385">
    <property type="term" value="F:sodium:proton antiporter activity"/>
    <property type="evidence" value="ECO:0007669"/>
    <property type="project" value="TreeGrafter"/>
</dbReference>
<dbReference type="NCBIfam" id="TIGR01300">
    <property type="entry name" value="CPA3_mnhG_phaG"/>
    <property type="match status" value="1"/>
</dbReference>
<sequence length="118" mass="12823">MNINDLSEIIPALLILAGTIMSFLSAVGLVRLPDVYTRSHAASKSATLGVLFTLVGTLFFFVITQGIFSIRLLLGIFFVFLTAPVSAHLICRSAYRSNVKLTETSVMDTLKDALKEGK</sequence>
<evidence type="ECO:0000256" key="3">
    <source>
        <dbReference type="ARBA" id="ARBA00022449"/>
    </source>
</evidence>
<keyword evidence="4" id="KW-0472">Membrane</keyword>
<dbReference type="PATRIC" id="fig|1408103.3.peg.4788"/>
<keyword evidence="3" id="KW-0813">Transport</keyword>
<evidence type="ECO:0000256" key="1">
    <source>
        <dbReference type="ARBA" id="ARBA00004141"/>
    </source>
</evidence>
<gene>
    <name evidence="5" type="ORF">WQ57_21850</name>
</gene>
<evidence type="ECO:0000256" key="4">
    <source>
        <dbReference type="SAM" id="Phobius"/>
    </source>
</evidence>
<proteinExistence type="inferred from homology"/>
<protein>
    <submittedName>
        <fullName evidence="5">Cation:proton antiporter</fullName>
    </submittedName>
</protein>
<dbReference type="AlphaFoldDB" id="A0A0M2SP73"/>
<dbReference type="OrthoDB" id="9806575at2"/>
<keyword evidence="3" id="KW-0050">Antiport</keyword>
<dbReference type="PANTHER" id="PTHR34703:SF1">
    <property type="entry name" value="ANTIPORTER SUBUNIT MNHG2-RELATED"/>
    <property type="match status" value="1"/>
</dbReference>
<dbReference type="RefSeq" id="WP_046525846.1">
    <property type="nucleotide sequence ID" value="NZ_LAYY01000048.1"/>
</dbReference>
<dbReference type="PANTHER" id="PTHR34703">
    <property type="entry name" value="ANTIPORTER SUBUNIT MNHG2-RELATED"/>
    <property type="match status" value="1"/>
</dbReference>
<evidence type="ECO:0000313" key="5">
    <source>
        <dbReference type="EMBL" id="KKK36023.1"/>
    </source>
</evidence>
<dbReference type="Proteomes" id="UP000034166">
    <property type="component" value="Unassembled WGS sequence"/>
</dbReference>
<comment type="subcellular location">
    <subcellularLocation>
        <location evidence="1">Membrane</location>
        <topology evidence="1">Multi-pass membrane protein</topology>
    </subcellularLocation>
</comment>
<dbReference type="InterPro" id="IPR005133">
    <property type="entry name" value="PhaG_MnhG_YufB"/>
</dbReference>